<evidence type="ECO:0000259" key="5">
    <source>
        <dbReference type="PROSITE" id="PS50887"/>
    </source>
</evidence>
<dbReference type="PROSITE" id="PS50113">
    <property type="entry name" value="PAC"/>
    <property type="match status" value="1"/>
</dbReference>
<name>A0A1G9ITQ7_9RHOB</name>
<evidence type="ECO:0000256" key="1">
    <source>
        <dbReference type="SAM" id="Phobius"/>
    </source>
</evidence>
<dbReference type="Pfam" id="PF00990">
    <property type="entry name" value="GGDEF"/>
    <property type="match status" value="1"/>
</dbReference>
<sequence length="697" mass="75988">MMRLDKHDRSGLRAAIASRETFGELFKPAAPLVGMLLGVISVVTLTRVVQYGPTPIRLLQLVTSIGMMLACVTGGAGMRFGWQAICIAGFMLLSVTGMVQFGLAAPGVLAFVAANILTAIFVRKRVAQILLLVQFLFFTLIAGAFRFVLIEPRLDLTALNADPLNWLLLAVCLAALSMFCIHLVERSRQHWQTVNAALARQKETLETLVQHAPEGIVVQDMEAGHFTVANPAAERLLATPAERLIGRAGLCDFASARRSDARLSIAVVEAFLSEALEGEVPRFEWALRDAKGREFPCEMTLARLPGPGRRLVRVSFTDISDRAEAGRMRNLNTAVLRNSSEGMIRCDRAGTIQWVNPAFEKDTGFALLQVSGENLGTFLLGAARTVVMEIVEGGAAISPVSGPLWSGEMKFRHRDGEPIFTWATVNALHDATEQLAGFVVLIRNRSELLRVNRQLSQQAETDHLTGLTNRIGLIRKIDVALAEAAGTPVALVSLDIDQFKQANDRYGDDRGDQILLQLTGRLQGCIEAGDRLARHSGEEFSVVLQGADAVERAQDLVPRLRAELSRPFEFQGGTMQLSASIAVACSPDHAADAAGLVRAADQALYVAKSGGGNRVVSYTPEIGRRAHDRVRLVDEIEQGLCRGEFRLLYQPVVALRDGRLAKVEALVRCQHPELGLLGPDRFIPHAEEARVIDRIGD</sequence>
<dbReference type="CDD" id="cd01949">
    <property type="entry name" value="GGDEF"/>
    <property type="match status" value="1"/>
</dbReference>
<feature type="transmembrane region" description="Helical" evidence="1">
    <location>
        <begin position="103"/>
        <end position="122"/>
    </location>
</feature>
<dbReference type="SUPFAM" id="SSF141868">
    <property type="entry name" value="EAL domain-like"/>
    <property type="match status" value="1"/>
</dbReference>
<dbReference type="EMBL" id="FNEK01000076">
    <property type="protein sequence ID" value="SDL28491.1"/>
    <property type="molecule type" value="Genomic_DNA"/>
</dbReference>
<dbReference type="NCBIfam" id="TIGR00254">
    <property type="entry name" value="GGDEF"/>
    <property type="match status" value="1"/>
</dbReference>
<dbReference type="InterPro" id="IPR001633">
    <property type="entry name" value="EAL_dom"/>
</dbReference>
<dbReference type="InterPro" id="IPR000160">
    <property type="entry name" value="GGDEF_dom"/>
</dbReference>
<dbReference type="SUPFAM" id="SSF55073">
    <property type="entry name" value="Nucleotide cyclase"/>
    <property type="match status" value="1"/>
</dbReference>
<dbReference type="PROSITE" id="PS50883">
    <property type="entry name" value="EAL"/>
    <property type="match status" value="1"/>
</dbReference>
<protein>
    <submittedName>
        <fullName evidence="6">PAS domain S-box-containing protein/diguanylate cyclase (GGDEF) domain-containing protein</fullName>
    </submittedName>
</protein>
<dbReference type="SMART" id="SM00267">
    <property type="entry name" value="GGDEF"/>
    <property type="match status" value="1"/>
</dbReference>
<evidence type="ECO:0000259" key="2">
    <source>
        <dbReference type="PROSITE" id="PS50112"/>
    </source>
</evidence>
<dbReference type="Pfam" id="PF00563">
    <property type="entry name" value="EAL"/>
    <property type="match status" value="1"/>
</dbReference>
<dbReference type="InterPro" id="IPR035919">
    <property type="entry name" value="EAL_sf"/>
</dbReference>
<dbReference type="InterPro" id="IPR043128">
    <property type="entry name" value="Rev_trsase/Diguanyl_cyclase"/>
</dbReference>
<keyword evidence="7" id="KW-1185">Reference proteome</keyword>
<dbReference type="SUPFAM" id="SSF55785">
    <property type="entry name" value="PYP-like sensor domain (PAS domain)"/>
    <property type="match status" value="2"/>
</dbReference>
<dbReference type="PANTHER" id="PTHR44757:SF2">
    <property type="entry name" value="BIOFILM ARCHITECTURE MAINTENANCE PROTEIN MBAA"/>
    <property type="match status" value="1"/>
</dbReference>
<dbReference type="Pfam" id="PF13426">
    <property type="entry name" value="PAS_9"/>
    <property type="match status" value="1"/>
</dbReference>
<feature type="domain" description="EAL" evidence="4">
    <location>
        <begin position="629"/>
        <end position="697"/>
    </location>
</feature>
<keyword evidence="1" id="KW-1133">Transmembrane helix</keyword>
<dbReference type="SMART" id="SM00091">
    <property type="entry name" value="PAS"/>
    <property type="match status" value="2"/>
</dbReference>
<dbReference type="Proteomes" id="UP000199382">
    <property type="component" value="Unassembled WGS sequence"/>
</dbReference>
<feature type="transmembrane region" description="Helical" evidence="1">
    <location>
        <begin position="164"/>
        <end position="184"/>
    </location>
</feature>
<dbReference type="Pfam" id="PF08448">
    <property type="entry name" value="PAS_4"/>
    <property type="match status" value="1"/>
</dbReference>
<dbReference type="InterPro" id="IPR052155">
    <property type="entry name" value="Biofilm_reg_signaling"/>
</dbReference>
<dbReference type="InterPro" id="IPR000700">
    <property type="entry name" value="PAS-assoc_C"/>
</dbReference>
<feature type="transmembrane region" description="Helical" evidence="1">
    <location>
        <begin position="29"/>
        <end position="49"/>
    </location>
</feature>
<dbReference type="InterPro" id="IPR029787">
    <property type="entry name" value="Nucleotide_cyclase"/>
</dbReference>
<evidence type="ECO:0000313" key="7">
    <source>
        <dbReference type="Proteomes" id="UP000199382"/>
    </source>
</evidence>
<reference evidence="6 7" key="1">
    <citation type="submission" date="2016-10" db="EMBL/GenBank/DDBJ databases">
        <authorList>
            <person name="de Groot N.N."/>
        </authorList>
    </citation>
    <scope>NUCLEOTIDE SEQUENCE [LARGE SCALE GENOMIC DNA]</scope>
    <source>
        <strain evidence="6 7">DSM 25294</strain>
    </source>
</reference>
<feature type="domain" description="PAC" evidence="3">
    <location>
        <begin position="405"/>
        <end position="457"/>
    </location>
</feature>
<dbReference type="PANTHER" id="PTHR44757">
    <property type="entry name" value="DIGUANYLATE CYCLASE DGCP"/>
    <property type="match status" value="1"/>
</dbReference>
<evidence type="ECO:0000313" key="6">
    <source>
        <dbReference type="EMBL" id="SDL28491.1"/>
    </source>
</evidence>
<dbReference type="CDD" id="cd00130">
    <property type="entry name" value="PAS"/>
    <property type="match status" value="2"/>
</dbReference>
<dbReference type="SMART" id="SM00086">
    <property type="entry name" value="PAC"/>
    <property type="match status" value="2"/>
</dbReference>
<proteinExistence type="predicted"/>
<dbReference type="Gene3D" id="3.30.450.20">
    <property type="entry name" value="PAS domain"/>
    <property type="match status" value="2"/>
</dbReference>
<dbReference type="Gene3D" id="3.30.70.270">
    <property type="match status" value="1"/>
</dbReference>
<evidence type="ECO:0000259" key="3">
    <source>
        <dbReference type="PROSITE" id="PS50113"/>
    </source>
</evidence>
<accession>A0A1G9ITQ7</accession>
<feature type="domain" description="PAS" evidence="2">
    <location>
        <begin position="201"/>
        <end position="279"/>
    </location>
</feature>
<dbReference type="PROSITE" id="PS50887">
    <property type="entry name" value="GGDEF"/>
    <property type="match status" value="1"/>
</dbReference>
<dbReference type="InterPro" id="IPR035965">
    <property type="entry name" value="PAS-like_dom_sf"/>
</dbReference>
<feature type="transmembrane region" description="Helical" evidence="1">
    <location>
        <begin position="129"/>
        <end position="149"/>
    </location>
</feature>
<dbReference type="Gene3D" id="3.20.20.450">
    <property type="entry name" value="EAL domain"/>
    <property type="match status" value="1"/>
</dbReference>
<feature type="transmembrane region" description="Helical" evidence="1">
    <location>
        <begin position="55"/>
        <end position="73"/>
    </location>
</feature>
<keyword evidence="1" id="KW-0812">Transmembrane</keyword>
<evidence type="ECO:0000259" key="4">
    <source>
        <dbReference type="PROSITE" id="PS50883"/>
    </source>
</evidence>
<keyword evidence="1" id="KW-0472">Membrane</keyword>
<feature type="domain" description="GGDEF" evidence="5">
    <location>
        <begin position="487"/>
        <end position="620"/>
    </location>
</feature>
<dbReference type="InterPro" id="IPR000014">
    <property type="entry name" value="PAS"/>
</dbReference>
<dbReference type="AlphaFoldDB" id="A0A1G9ITQ7"/>
<organism evidence="6 7">
    <name type="scientific">Aliiruegeria lutimaris</name>
    <dbReference type="NCBI Taxonomy" id="571298"/>
    <lineage>
        <taxon>Bacteria</taxon>
        <taxon>Pseudomonadati</taxon>
        <taxon>Pseudomonadota</taxon>
        <taxon>Alphaproteobacteria</taxon>
        <taxon>Rhodobacterales</taxon>
        <taxon>Roseobacteraceae</taxon>
        <taxon>Aliiruegeria</taxon>
    </lineage>
</organism>
<dbReference type="InterPro" id="IPR001610">
    <property type="entry name" value="PAC"/>
</dbReference>
<dbReference type="STRING" id="571298.SAMN04488026_107618"/>
<gene>
    <name evidence="6" type="ORF">SAMN04488026_107618</name>
</gene>
<dbReference type="NCBIfam" id="TIGR00229">
    <property type="entry name" value="sensory_box"/>
    <property type="match status" value="2"/>
</dbReference>
<dbReference type="InterPro" id="IPR013656">
    <property type="entry name" value="PAS_4"/>
</dbReference>
<dbReference type="PROSITE" id="PS50112">
    <property type="entry name" value="PAS"/>
    <property type="match status" value="1"/>
</dbReference>